<evidence type="ECO:0000259" key="1">
    <source>
        <dbReference type="Pfam" id="PF14238"/>
    </source>
</evidence>
<feature type="domain" description="DUF4340" evidence="1">
    <location>
        <begin position="420"/>
        <end position="621"/>
    </location>
</feature>
<evidence type="ECO:0000313" key="2">
    <source>
        <dbReference type="EMBL" id="SEH93555.1"/>
    </source>
</evidence>
<organism evidence="2 3">
    <name type="scientific">Akkermansia glycaniphila</name>
    <dbReference type="NCBI Taxonomy" id="1679444"/>
    <lineage>
        <taxon>Bacteria</taxon>
        <taxon>Pseudomonadati</taxon>
        <taxon>Verrucomicrobiota</taxon>
        <taxon>Verrucomicrobiia</taxon>
        <taxon>Verrucomicrobiales</taxon>
        <taxon>Akkermansiaceae</taxon>
        <taxon>Akkermansia</taxon>
    </lineage>
</organism>
<accession>A0A1C7P985</accession>
<dbReference type="Pfam" id="PF14238">
    <property type="entry name" value="DUF4340"/>
    <property type="match status" value="1"/>
</dbReference>
<protein>
    <recommendedName>
        <fullName evidence="1">DUF4340 domain-containing protein</fullName>
    </recommendedName>
</protein>
<dbReference type="KEGG" id="agl:PYTT_1857"/>
<dbReference type="EMBL" id="LT629973">
    <property type="protein sequence ID" value="SEH93555.1"/>
    <property type="molecule type" value="Genomic_DNA"/>
</dbReference>
<dbReference type="RefSeq" id="WP_067777820.1">
    <property type="nucleotide sequence ID" value="NZ_LIGX01000041.1"/>
</dbReference>
<dbReference type="AlphaFoldDB" id="A0A1C7P985"/>
<dbReference type="OrthoDB" id="181895at2"/>
<dbReference type="Proteomes" id="UP000176204">
    <property type="component" value="Chromosome I"/>
</dbReference>
<name>A0A1C7P985_9BACT</name>
<sequence>MRIVRTIFLSLLAAFFVTAAVLLSIDGNLSRLTGWSHLRPGDNLFPGGKEVFDTVSWMRIQDADDMVECEKKPNGTWWVTKPYYDRMDPAMAQAIVMFSENAKIVDSLPLNNIVRGSMREFGVESSPLHFTLKSQDKEDGRATTRARFTLGSRVPWYVMTEDAQSKQMLPGETVYLRTPFYGRDKRIHVVTLGEILRVFQSGMAHVRDHRPLLFHEKNVKEITIEQDGRKLVVGLDSTGNKWRILSPLSLAADEAAVMKLIVDLQKLSADKISEPQDMPIPREAKDRATKVTLAFRGKEAPVTLSLFLPEATEANSHVTHGLATVSDRDAVFQIPLKSTTHEEKGEVKVDRVGMRDLPLTLSELRSRSFTDIVPDNVVRMSLSKEGMRYPLLLQYIPGEELGRVEAKWLYSADRKPFRDADMAQVSELLAALSHLPVAGFATDPLSESGDSSTDAARFGLNAPAYTLMVAMRPCTERARLFGRDVPLVKDKAVRTYVFRRMKHGNTGVWYGKELGKPSVYEMSSKAMGAFSSDPLVWEHKKLLSFLTYQVKHLGISKLPRSGEARMETLDTTYDYLDESWKATKDGEDVSAKLNPHRASFYLKTLQEMNVRMWLDSEDEEALKALETPLCRITLDLEIEEAPDMVVIDAEKRGGPQDASDEDVDRALRDAAMGNLPKRKESYTIELAPSSVLSGKNGYFYGRISGRKELFTLPLNTVQVLFSDLMEH</sequence>
<dbReference type="InterPro" id="IPR025641">
    <property type="entry name" value="DUF4340"/>
</dbReference>
<evidence type="ECO:0000313" key="3">
    <source>
        <dbReference type="Proteomes" id="UP000176204"/>
    </source>
</evidence>
<dbReference type="STRING" id="1679444.PYTT_1857"/>
<gene>
    <name evidence="2" type="ORF">PYTT_1857</name>
</gene>
<proteinExistence type="predicted"/>
<keyword evidence="3" id="KW-1185">Reference proteome</keyword>
<reference evidence="3" key="1">
    <citation type="submission" date="2016-09" db="EMBL/GenBank/DDBJ databases">
        <authorList>
            <person name="Koehorst J."/>
        </authorList>
    </citation>
    <scope>NUCLEOTIDE SEQUENCE [LARGE SCALE GENOMIC DNA]</scope>
</reference>